<feature type="transmembrane region" description="Helical" evidence="10">
    <location>
        <begin position="258"/>
        <end position="275"/>
    </location>
</feature>
<dbReference type="OrthoDB" id="6510208at2759"/>
<dbReference type="Proteomes" id="UP000683925">
    <property type="component" value="Unassembled WGS sequence"/>
</dbReference>
<gene>
    <name evidence="13" type="ORF">POCTA_138.1.T1040014</name>
</gene>
<evidence type="ECO:0000256" key="4">
    <source>
        <dbReference type="ARBA" id="ARBA00022692"/>
    </source>
</evidence>
<name>A0A8S1WYA7_PAROT</name>
<accession>A0A8S1WYA7</accession>
<feature type="transmembrane region" description="Helical" evidence="10">
    <location>
        <begin position="361"/>
        <end position="382"/>
    </location>
</feature>
<evidence type="ECO:0000256" key="8">
    <source>
        <dbReference type="ARBA" id="ARBA00022989"/>
    </source>
</evidence>
<evidence type="ECO:0000313" key="14">
    <source>
        <dbReference type="Proteomes" id="UP000683925"/>
    </source>
</evidence>
<evidence type="ECO:0000256" key="10">
    <source>
        <dbReference type="SAM" id="Phobius"/>
    </source>
</evidence>
<comment type="similarity">
    <text evidence="2">Belongs to the ABC transporter superfamily. ABCC family. Conjugate transporter (TC 3.A.1.208) subfamily.</text>
</comment>
<keyword evidence="5" id="KW-0677">Repeat</keyword>
<protein>
    <recommendedName>
        <fullName evidence="15">ABC transporter family protein</fullName>
    </recommendedName>
</protein>
<dbReference type="OMA" id="KCIFAYL"/>
<feature type="transmembrane region" description="Helical" evidence="10">
    <location>
        <begin position="890"/>
        <end position="910"/>
    </location>
</feature>
<feature type="transmembrane region" description="Helical" evidence="10">
    <location>
        <begin position="1073"/>
        <end position="1095"/>
    </location>
</feature>
<dbReference type="Pfam" id="PF00005">
    <property type="entry name" value="ABC_tran"/>
    <property type="match status" value="2"/>
</dbReference>
<feature type="transmembrane region" description="Helical" evidence="10">
    <location>
        <begin position="335"/>
        <end position="355"/>
    </location>
</feature>
<evidence type="ECO:0000259" key="11">
    <source>
        <dbReference type="PROSITE" id="PS50893"/>
    </source>
</evidence>
<dbReference type="Pfam" id="PF00664">
    <property type="entry name" value="ABC_membrane"/>
    <property type="match status" value="2"/>
</dbReference>
<dbReference type="PANTHER" id="PTHR24223:SF456">
    <property type="entry name" value="MULTIDRUG RESISTANCE-ASSOCIATED PROTEIN LETHAL(2)03659"/>
    <property type="match status" value="1"/>
</dbReference>
<feature type="domain" description="ABC transporter" evidence="11">
    <location>
        <begin position="545"/>
        <end position="790"/>
    </location>
</feature>
<evidence type="ECO:0000256" key="1">
    <source>
        <dbReference type="ARBA" id="ARBA00004141"/>
    </source>
</evidence>
<keyword evidence="4 10" id="KW-0812">Transmembrane</keyword>
<evidence type="ECO:0000256" key="5">
    <source>
        <dbReference type="ARBA" id="ARBA00022737"/>
    </source>
</evidence>
<dbReference type="GO" id="GO:0016020">
    <property type="term" value="C:membrane"/>
    <property type="evidence" value="ECO:0007669"/>
    <property type="project" value="UniProtKB-SubCell"/>
</dbReference>
<dbReference type="EMBL" id="CAJJDP010000104">
    <property type="protein sequence ID" value="CAD8193195.1"/>
    <property type="molecule type" value="Genomic_DNA"/>
</dbReference>
<dbReference type="GO" id="GO:0016887">
    <property type="term" value="F:ATP hydrolysis activity"/>
    <property type="evidence" value="ECO:0007669"/>
    <property type="project" value="InterPro"/>
</dbReference>
<evidence type="ECO:0008006" key="15">
    <source>
        <dbReference type="Google" id="ProtNLM"/>
    </source>
</evidence>
<comment type="caution">
    <text evidence="13">The sequence shown here is derived from an EMBL/GenBank/DDBJ whole genome shotgun (WGS) entry which is preliminary data.</text>
</comment>
<feature type="domain" description="ABC transmembrane type-1" evidence="12">
    <location>
        <begin position="851"/>
        <end position="1133"/>
    </location>
</feature>
<feature type="transmembrane region" description="Helical" evidence="10">
    <location>
        <begin position="922"/>
        <end position="940"/>
    </location>
</feature>
<evidence type="ECO:0000259" key="12">
    <source>
        <dbReference type="PROSITE" id="PS50929"/>
    </source>
</evidence>
<dbReference type="PROSITE" id="PS00211">
    <property type="entry name" value="ABC_TRANSPORTER_1"/>
    <property type="match status" value="1"/>
</dbReference>
<evidence type="ECO:0000256" key="9">
    <source>
        <dbReference type="ARBA" id="ARBA00023136"/>
    </source>
</evidence>
<dbReference type="FunFam" id="1.20.1560.10:FF:000151">
    <property type="entry name" value="Uncharacterized protein"/>
    <property type="match status" value="1"/>
</dbReference>
<dbReference type="SMART" id="SM00382">
    <property type="entry name" value="AAA"/>
    <property type="match status" value="2"/>
</dbReference>
<dbReference type="CDD" id="cd03250">
    <property type="entry name" value="ABCC_MRP_domain1"/>
    <property type="match status" value="1"/>
</dbReference>
<dbReference type="InterPro" id="IPR003593">
    <property type="entry name" value="AAA+_ATPase"/>
</dbReference>
<evidence type="ECO:0000256" key="7">
    <source>
        <dbReference type="ARBA" id="ARBA00022840"/>
    </source>
</evidence>
<dbReference type="GO" id="GO:0140359">
    <property type="term" value="F:ABC-type transporter activity"/>
    <property type="evidence" value="ECO:0007669"/>
    <property type="project" value="InterPro"/>
</dbReference>
<dbReference type="FunFam" id="3.40.50.300:FF:002273">
    <property type="entry name" value="Uncharacterized protein"/>
    <property type="match status" value="1"/>
</dbReference>
<dbReference type="InterPro" id="IPR011527">
    <property type="entry name" value="ABC1_TM_dom"/>
</dbReference>
<keyword evidence="9 10" id="KW-0472">Membrane</keyword>
<keyword evidence="14" id="KW-1185">Reference proteome</keyword>
<sequence>MFCSIVYDDIKFSSINVQKFINTKVQVCYNIDKSSIIRDIVFRNFEDKGDQILLTEQYINYMNFNYINETGQQMSRQKRNQVSNFDHQEQSTLKSLRLQTDFNENQEIEPFPIQEIISESSHESIDLPEKDNHKFYPTFLGQNHNSISRLFFLQYTTYALHLKHEVLDQNYKITDKHLPALSPEDDLKQLIQNSQNKILEFQEITCGALVKLIFFGELKWMTGKCIFAYLIESISKNGISFIMSYVIASVSQNDLRNAHMYGVILVALNFICLLSRHHAANYSMIFSTKARLTLINLVYIKLIGLNSYSFKQANIGKILNLISGDINTLEQMFSMIFPISVVIISLLFACIILWLRFDGVIGLLAVVLLFITYPIQVLISTFNQETLKLAKLYQDKRLTITNELVEGIRLIKMQAWERAFQKIIMTIRQREFICLLKILIRTVFDRLLTQTSHLWSSLLYFIILYYGEFRTEMQVAEMISTVQLLNSLKISCVYIVSNGIQALIQIKVTFERISNVLNLQNHVMIKLEDSQNEYITNIEAEQRQIELYNFCAYWTHSISEVDKPILKNLTLNFKEGELWAIIGRVGCGKSTLLLSLLCEIPSYKGLVLIDGQDPTKNQLKIAYVEQEPYLFPDSIKNNILFGKAYNKALYTKVAEAAQLEADFELMKFRDYTEIGERGVTLSGGQKARISLARALYQTADLYLFDDPLSAVDASVAENIFMAAIKGFIFDYQVAQNPKKQKPIVVLATHQIQYAIKCDKIAILSHGELISQGAYDQIKPNLEMINSELAEQLDKTQLVRTKKNIQQQNPQMKKRKKVYLKEIRNLIVQESDNQQIVDFSVYLRYFKNWNCLAFFIVILLEVAHEVLTMLYQRVISLFEYYQDLGQIDQTYILLSCLIIGLMVCCFIKYLLNVIQVQKTTQNIHKKMINSIILAPICYFDINPSGRIINRFSNDLSLCDNSTNQVCLDVLELIGNFFIALITLAILQPYFIFMICFIIVLNLYQYHFYNKIVSQLKENELIQRSPLFDFIKKTLGGSIQIRVYEQQDLFKKQFLDLSNKCNLNSLTYFYSIRSFCFNIDFIGFIASSVGLFIFLNLNSNDVAVFSQGLLLLITYNDGLSLGLKQLINFATQMSSYNRMFQIVDVESEAPQVKDIDSKLPNFPESGDIQFENVYMKYRTNSDLILKGLSFQIKSGEKIGCVGRTGAGKSSILQAIFRMSEIEDYEDSKIEIAGVDTKQLGLQKLRSSLGIIPQSPFLFTGSLRSNLDPFDQYEDKAIWKALEVAGLFGYAKSFSKGLLTDISDVNSLFSTGQKQLICLARILLQKKKIIVLDEATANLDMKTDDFIQNTLKQQLKECTLITIAHRLNTIADYDKVMVIENGNVIEFDQPFNLLAQSLNSTMIDKQSQFSKLVLNTGESNAQTIFDIAKKKLSQTCK</sequence>
<feature type="domain" description="ABC transmembrane type-1" evidence="12">
    <location>
        <begin position="226"/>
        <end position="488"/>
    </location>
</feature>
<evidence type="ECO:0000256" key="2">
    <source>
        <dbReference type="ARBA" id="ARBA00009726"/>
    </source>
</evidence>
<dbReference type="GO" id="GO:0005524">
    <property type="term" value="F:ATP binding"/>
    <property type="evidence" value="ECO:0007669"/>
    <property type="project" value="UniProtKB-KW"/>
</dbReference>
<keyword evidence="6" id="KW-0547">Nucleotide-binding</keyword>
<evidence type="ECO:0000313" key="13">
    <source>
        <dbReference type="EMBL" id="CAD8193195.1"/>
    </source>
</evidence>
<dbReference type="InterPro" id="IPR003439">
    <property type="entry name" value="ABC_transporter-like_ATP-bd"/>
</dbReference>
<dbReference type="PROSITE" id="PS50893">
    <property type="entry name" value="ABC_TRANSPORTER_2"/>
    <property type="match status" value="2"/>
</dbReference>
<dbReference type="CDD" id="cd03244">
    <property type="entry name" value="ABCC_MRP_domain2"/>
    <property type="match status" value="1"/>
</dbReference>
<dbReference type="InterPro" id="IPR017871">
    <property type="entry name" value="ABC_transporter-like_CS"/>
</dbReference>
<reference evidence="13" key="1">
    <citation type="submission" date="2021-01" db="EMBL/GenBank/DDBJ databases">
        <authorList>
            <consortium name="Genoscope - CEA"/>
            <person name="William W."/>
        </authorList>
    </citation>
    <scope>NUCLEOTIDE SEQUENCE</scope>
</reference>
<keyword evidence="3" id="KW-0813">Transport</keyword>
<dbReference type="PROSITE" id="PS50929">
    <property type="entry name" value="ABC_TM1F"/>
    <property type="match status" value="2"/>
</dbReference>
<organism evidence="13 14">
    <name type="scientific">Paramecium octaurelia</name>
    <dbReference type="NCBI Taxonomy" id="43137"/>
    <lineage>
        <taxon>Eukaryota</taxon>
        <taxon>Sar</taxon>
        <taxon>Alveolata</taxon>
        <taxon>Ciliophora</taxon>
        <taxon>Intramacronucleata</taxon>
        <taxon>Oligohymenophorea</taxon>
        <taxon>Peniculida</taxon>
        <taxon>Parameciidae</taxon>
        <taxon>Paramecium</taxon>
    </lineage>
</organism>
<evidence type="ECO:0000256" key="3">
    <source>
        <dbReference type="ARBA" id="ARBA00022448"/>
    </source>
</evidence>
<dbReference type="InterPro" id="IPR050173">
    <property type="entry name" value="ABC_transporter_C-like"/>
</dbReference>
<dbReference type="FunFam" id="3.40.50.300:FF:000610">
    <property type="entry name" value="Multidrug resistance-associated ABC transporter"/>
    <property type="match status" value="1"/>
</dbReference>
<evidence type="ECO:0000256" key="6">
    <source>
        <dbReference type="ARBA" id="ARBA00022741"/>
    </source>
</evidence>
<keyword evidence="7" id="KW-0067">ATP-binding</keyword>
<comment type="subcellular location">
    <subcellularLocation>
        <location evidence="1">Membrane</location>
        <topology evidence="1">Multi-pass membrane protein</topology>
    </subcellularLocation>
</comment>
<feature type="transmembrane region" description="Helical" evidence="10">
    <location>
        <begin position="976"/>
        <end position="1002"/>
    </location>
</feature>
<proteinExistence type="inferred from homology"/>
<keyword evidence="8 10" id="KW-1133">Transmembrane helix</keyword>
<dbReference type="PANTHER" id="PTHR24223">
    <property type="entry name" value="ATP-BINDING CASSETTE SUB-FAMILY C"/>
    <property type="match status" value="1"/>
</dbReference>
<feature type="transmembrane region" description="Helical" evidence="10">
    <location>
        <begin position="848"/>
        <end position="870"/>
    </location>
</feature>
<feature type="transmembrane region" description="Helical" evidence="10">
    <location>
        <begin position="447"/>
        <end position="467"/>
    </location>
</feature>
<feature type="domain" description="ABC transporter" evidence="11">
    <location>
        <begin position="1166"/>
        <end position="1403"/>
    </location>
</feature>
<dbReference type="FunFam" id="1.20.1560.10:FF:000140">
    <property type="entry name" value="Uncharacterized protein"/>
    <property type="match status" value="1"/>
</dbReference>